<sequence>MNRKNEPHPWLKKLLLALILIISDIQAENISQDLEGRGGFAKSEGLFDLAPGKNVNETKFMQSIRTTIGGWLEGGYTINPDGPQSGINGPTTFNNRADDPVLDAFYLFFERQVDAKGKHWDIGWRADFLYGTDSIFTQAFGLDKNILNNDTARFYRTAIPQLYVKTFIPVGNGITVDLGHFYTLIGYETVTAPENFFYSHAYTMQYGEPFTHTGIIAHYPVNDNIRLSAGSVMGWNDFSGNPSNQNFIGRISWASDDQRTSLDAALITGDVTKVVTPVNPDRNRTVYSLVLQHQVTERLKYVFQHDFGIEPHAVENFTKTARWYGINQYLFYQVKKTLGAGLRFEWFRDAQGVRVMANGLSGPADYFEATVGLRWDILKWVTFRPEVRYDWMSSSTGFRAFNDNTKSNQVIIAADLIIKF</sequence>
<evidence type="ECO:0000313" key="1">
    <source>
        <dbReference type="EMBL" id="BAW80947.1"/>
    </source>
</evidence>
<protein>
    <submittedName>
        <fullName evidence="1">Hypothetical conserved protein</fullName>
    </submittedName>
</protein>
<accession>A0A1Q2SPC4</accession>
<dbReference type="Pfam" id="PF07642">
    <property type="entry name" value="BBP2"/>
    <property type="match status" value="1"/>
</dbReference>
<dbReference type="Proteomes" id="UP000243679">
    <property type="component" value="Chromosome"/>
</dbReference>
<gene>
    <name evidence="1" type="ORF">TAO_1577</name>
</gene>
<dbReference type="KEGG" id="ntt:TAO_1577"/>
<reference evidence="1 2" key="1">
    <citation type="journal article" date="2017" name="ISME J.">
        <title>An acid-tolerant ammonia-oxidizing ?-proteobacterium from soil.</title>
        <authorList>
            <person name="Hayatsu M."/>
            <person name="Tago K."/>
            <person name="Uchiyama I."/>
            <person name="Toyoda A."/>
            <person name="Wang Y."/>
            <person name="Shimomura Y."/>
            <person name="Okubo T."/>
            <person name="Kurisu F."/>
            <person name="Hirono Y."/>
            <person name="Nonaka K."/>
            <person name="Akiyama H."/>
            <person name="Itoh T."/>
            <person name="Takami H."/>
        </authorList>
    </citation>
    <scope>NUCLEOTIDE SEQUENCE [LARGE SCALE GENOMIC DNA]</scope>
    <source>
        <strain evidence="1 2">TAO100</strain>
    </source>
</reference>
<dbReference type="InterPro" id="IPR011486">
    <property type="entry name" value="BBP2"/>
</dbReference>
<proteinExistence type="predicted"/>
<dbReference type="EMBL" id="AP014836">
    <property type="protein sequence ID" value="BAW80947.1"/>
    <property type="molecule type" value="Genomic_DNA"/>
</dbReference>
<dbReference type="AlphaFoldDB" id="A0A1Q2SPC4"/>
<keyword evidence="2" id="KW-1185">Reference proteome</keyword>
<dbReference type="SUPFAM" id="SSF56935">
    <property type="entry name" value="Porins"/>
    <property type="match status" value="1"/>
</dbReference>
<organism evidence="1 2">
    <name type="scientific">Candidatus Nitrosoglobus terrae</name>
    <dbReference type="NCBI Taxonomy" id="1630141"/>
    <lineage>
        <taxon>Bacteria</taxon>
        <taxon>Pseudomonadati</taxon>
        <taxon>Pseudomonadota</taxon>
        <taxon>Gammaproteobacteria</taxon>
        <taxon>Chromatiales</taxon>
        <taxon>Chromatiaceae</taxon>
        <taxon>Candidatus Nitrosoglobus</taxon>
    </lineage>
</organism>
<name>A0A1Q2SPC4_9GAMM</name>
<dbReference type="RefSeq" id="WP_231910633.1">
    <property type="nucleotide sequence ID" value="NZ_AP014836.1"/>
</dbReference>
<evidence type="ECO:0000313" key="2">
    <source>
        <dbReference type="Proteomes" id="UP000243679"/>
    </source>
</evidence>